<dbReference type="Proteomes" id="UP001165498">
    <property type="component" value="Unassembled WGS sequence"/>
</dbReference>
<dbReference type="Gene3D" id="2.40.30.170">
    <property type="match status" value="1"/>
</dbReference>
<evidence type="ECO:0000256" key="3">
    <source>
        <dbReference type="ARBA" id="ARBA00023054"/>
    </source>
</evidence>
<reference evidence="8" key="1">
    <citation type="submission" date="2022-07" db="EMBL/GenBank/DDBJ databases">
        <title>Tahibacter sp., a new gammaproteobacterium isolated from the silt sample collected at pig farm.</title>
        <authorList>
            <person name="Chen H."/>
        </authorList>
    </citation>
    <scope>NUCLEOTIDE SEQUENCE</scope>
    <source>
        <strain evidence="8">P2K</strain>
    </source>
</reference>
<dbReference type="PROSITE" id="PS51257">
    <property type="entry name" value="PROKAR_LIPOPROTEIN"/>
    <property type="match status" value="1"/>
</dbReference>
<dbReference type="PANTHER" id="PTHR32347">
    <property type="entry name" value="EFFLUX SYSTEM COMPONENT YKNX-RELATED"/>
    <property type="match status" value="1"/>
</dbReference>
<proteinExistence type="inferred from homology"/>
<dbReference type="InterPro" id="IPR058636">
    <property type="entry name" value="Beta-barrel_YknX"/>
</dbReference>
<comment type="subcellular location">
    <subcellularLocation>
        <location evidence="1">Cell envelope</location>
    </subcellularLocation>
</comment>
<gene>
    <name evidence="8" type="ORF">NM961_12960</name>
</gene>
<dbReference type="SUPFAM" id="SSF111369">
    <property type="entry name" value="HlyD-like secretion proteins"/>
    <property type="match status" value="2"/>
</dbReference>
<feature type="chain" id="PRO_5045602530" evidence="5">
    <location>
        <begin position="21"/>
        <end position="332"/>
    </location>
</feature>
<evidence type="ECO:0000256" key="4">
    <source>
        <dbReference type="SAM" id="Coils"/>
    </source>
</evidence>
<comment type="similarity">
    <text evidence="2">Belongs to the membrane fusion protein (MFP) (TC 8.A.1) family.</text>
</comment>
<evidence type="ECO:0000256" key="1">
    <source>
        <dbReference type="ARBA" id="ARBA00004196"/>
    </source>
</evidence>
<organism evidence="8 9">
    <name type="scientific">Tahibacter harae</name>
    <dbReference type="NCBI Taxonomy" id="2963937"/>
    <lineage>
        <taxon>Bacteria</taxon>
        <taxon>Pseudomonadati</taxon>
        <taxon>Pseudomonadota</taxon>
        <taxon>Gammaproteobacteria</taxon>
        <taxon>Lysobacterales</taxon>
        <taxon>Rhodanobacteraceae</taxon>
        <taxon>Tahibacter</taxon>
    </lineage>
</organism>
<feature type="signal peptide" evidence="5">
    <location>
        <begin position="1"/>
        <end position="20"/>
    </location>
</feature>
<name>A0ABT1QTI7_9GAMM</name>
<evidence type="ECO:0000259" key="6">
    <source>
        <dbReference type="Pfam" id="PF25917"/>
    </source>
</evidence>
<comment type="caution">
    <text evidence="8">The sequence shown here is derived from an EMBL/GenBank/DDBJ whole genome shotgun (WGS) entry which is preliminary data.</text>
</comment>
<evidence type="ECO:0000313" key="9">
    <source>
        <dbReference type="Proteomes" id="UP001165498"/>
    </source>
</evidence>
<dbReference type="Pfam" id="PF25990">
    <property type="entry name" value="Beta-barrel_YknX"/>
    <property type="match status" value="1"/>
</dbReference>
<dbReference type="RefSeq" id="WP_255914813.1">
    <property type="nucleotide sequence ID" value="NZ_JANFQO010000011.1"/>
</dbReference>
<keyword evidence="9" id="KW-1185">Reference proteome</keyword>
<accession>A0ABT1QTI7</accession>
<keyword evidence="3 4" id="KW-0175">Coiled coil</keyword>
<protein>
    <submittedName>
        <fullName evidence="8">Efflux RND transporter periplasmic adaptor subunit</fullName>
    </submittedName>
</protein>
<dbReference type="Gene3D" id="2.40.50.100">
    <property type="match status" value="1"/>
</dbReference>
<dbReference type="EMBL" id="JANFQO010000011">
    <property type="protein sequence ID" value="MCQ4165622.1"/>
    <property type="molecule type" value="Genomic_DNA"/>
</dbReference>
<sequence length="332" mass="34838">MKPLLPCVACLFLLAACGGAAPPAPSAQAQISSVAAGGLVEPAGEERVLIPQISGRLAKVHIAEGDAVQAGQLIAEIENSEYRAALAAATAELQRREAELARLRAGARAEELAAAAAARDEAAALEQQALAERERRDNLLRNRLIAVEAAQQARAQAAAATARRQRSEADLALLRAGARAEDIAAAEAAVAAGRADVERAAALLEKTRIYSPIAGHVLKRDLGEGETVVALSPLPLARIGDLSKRYVRADVDELDIGRVQAGQAATITSDAFPQQQFAGKVVRVSQRMGRRNSISGDPAEKQDAKILETLIELEGAPPLPIGLRVDVRIAVK</sequence>
<dbReference type="Pfam" id="PF25917">
    <property type="entry name" value="BSH_RND"/>
    <property type="match status" value="1"/>
</dbReference>
<keyword evidence="5" id="KW-0732">Signal</keyword>
<evidence type="ECO:0000313" key="8">
    <source>
        <dbReference type="EMBL" id="MCQ4165622.1"/>
    </source>
</evidence>
<evidence type="ECO:0000256" key="2">
    <source>
        <dbReference type="ARBA" id="ARBA00009477"/>
    </source>
</evidence>
<feature type="domain" description="Multidrug resistance protein MdtA-like barrel-sandwich hybrid" evidence="6">
    <location>
        <begin position="51"/>
        <end position="233"/>
    </location>
</feature>
<evidence type="ECO:0000259" key="7">
    <source>
        <dbReference type="Pfam" id="PF25990"/>
    </source>
</evidence>
<feature type="coiled-coil region" evidence="4">
    <location>
        <begin position="79"/>
        <end position="170"/>
    </location>
</feature>
<feature type="domain" description="YknX-like beta-barrel" evidence="7">
    <location>
        <begin position="247"/>
        <end position="328"/>
    </location>
</feature>
<dbReference type="InterPro" id="IPR058625">
    <property type="entry name" value="MdtA-like_BSH"/>
</dbReference>
<dbReference type="InterPro" id="IPR050465">
    <property type="entry name" value="UPF0194_transport"/>
</dbReference>
<evidence type="ECO:0000256" key="5">
    <source>
        <dbReference type="SAM" id="SignalP"/>
    </source>
</evidence>